<sequence length="542" mass="60021">MCFSSCQKEISNTDLIITNAKIWTGNEQQMIAESMAIIGDSIIAIGSNEDILKLKGNETEIIDVEGGFITPGFIDSHVHLIGGGTSLLSVDLKEVSTKEEFIKKIAEYAKSIDSGSWILEGNWDNTLWGGELPKKGWIDEYTTDNPVLIYRIDGHTVFANSLAMEMAGINKNTADVIGGEIIRNEDGTLTGVFSDNAMNLLFDKIPPFTDKQNMSSFKAAMDYFSSHGVTSVHDMDGLHKIYASYGTAELLNKSNDLSIRIYAVAPLPDWNILVNRDSKNNKWLKAGGLKGFIDGSLGSRTAALIEPYSDKANSSGLFVNSEEDLYEWISSADKQNLQVMVHAIGDSAIKTLLTIYERIVKENGKRDRRLRIEHAQHIAPEDFERFTELGVIASMQPYHAIEDGRWVEERIGTERLKTAYAWNSLLEARAVVAMGSDWPVAPAVPLETIYAAVTRRTLDGKNPDGWVPEQKIIIEQALIAHTKDAAYASFDENIKGTLEPGKLADFVVLSEDLLSIKPVSIKDVKVLQTYVGGKKVYDFKKE</sequence>
<dbReference type="PANTHER" id="PTHR22642">
    <property type="entry name" value="IMIDAZOLONEPROPIONASE"/>
    <property type="match status" value="1"/>
</dbReference>
<dbReference type="Proteomes" id="UP000310314">
    <property type="component" value="Unassembled WGS sequence"/>
</dbReference>
<dbReference type="EMBL" id="VATY01000008">
    <property type="protein sequence ID" value="TMM51531.1"/>
    <property type="molecule type" value="Genomic_DNA"/>
</dbReference>
<evidence type="ECO:0000313" key="2">
    <source>
        <dbReference type="EMBL" id="TMM51531.1"/>
    </source>
</evidence>
<dbReference type="Gene3D" id="2.30.40.10">
    <property type="entry name" value="Urease, subunit C, domain 1"/>
    <property type="match status" value="1"/>
</dbReference>
<dbReference type="AlphaFoldDB" id="A0A5S3PCF2"/>
<evidence type="ECO:0000313" key="3">
    <source>
        <dbReference type="Proteomes" id="UP000310314"/>
    </source>
</evidence>
<comment type="caution">
    <text evidence="2">The sequence shown here is derived from an EMBL/GenBank/DDBJ whole genome shotgun (WGS) entry which is preliminary data.</text>
</comment>
<dbReference type="PANTHER" id="PTHR22642:SF2">
    <property type="entry name" value="PROTEIN LONG AFTER FAR-RED 3"/>
    <property type="match status" value="1"/>
</dbReference>
<dbReference type="InterPro" id="IPR013108">
    <property type="entry name" value="Amidohydro_3"/>
</dbReference>
<proteinExistence type="predicted"/>
<evidence type="ECO:0000259" key="1">
    <source>
        <dbReference type="Pfam" id="PF07969"/>
    </source>
</evidence>
<dbReference type="Gene3D" id="3.10.310.70">
    <property type="match status" value="1"/>
</dbReference>
<dbReference type="SUPFAM" id="SSF51556">
    <property type="entry name" value="Metallo-dependent hydrolases"/>
    <property type="match status" value="1"/>
</dbReference>
<dbReference type="SUPFAM" id="SSF51338">
    <property type="entry name" value="Composite domain of metallo-dependent hydrolases"/>
    <property type="match status" value="1"/>
</dbReference>
<dbReference type="GO" id="GO:0016810">
    <property type="term" value="F:hydrolase activity, acting on carbon-nitrogen (but not peptide) bonds"/>
    <property type="evidence" value="ECO:0007669"/>
    <property type="project" value="InterPro"/>
</dbReference>
<dbReference type="OrthoDB" id="9767366at2"/>
<dbReference type="Gene3D" id="3.20.20.140">
    <property type="entry name" value="Metal-dependent hydrolases"/>
    <property type="match status" value="1"/>
</dbReference>
<name>A0A5S3PCF2_9FLAO</name>
<keyword evidence="3" id="KW-1185">Reference proteome</keyword>
<dbReference type="InterPro" id="IPR032466">
    <property type="entry name" value="Metal_Hydrolase"/>
</dbReference>
<reference evidence="2 3" key="1">
    <citation type="submission" date="2019-05" db="EMBL/GenBank/DDBJ databases">
        <authorList>
            <person name="Zhang J.-Y."/>
            <person name="Feg X."/>
            <person name="Du Z.-J."/>
        </authorList>
    </citation>
    <scope>NUCLEOTIDE SEQUENCE [LARGE SCALE GENOMIC DNA]</scope>
    <source>
        <strain evidence="2 3">RZ26</strain>
    </source>
</reference>
<accession>A0A5S3PCF2</accession>
<gene>
    <name evidence="2" type="ORF">FEE95_21735</name>
</gene>
<feature type="domain" description="Amidohydrolase 3" evidence="1">
    <location>
        <begin position="60"/>
        <end position="537"/>
    </location>
</feature>
<dbReference type="InterPro" id="IPR033932">
    <property type="entry name" value="YtcJ-like"/>
</dbReference>
<protein>
    <submittedName>
        <fullName evidence="2">Amidohydrolase</fullName>
    </submittedName>
</protein>
<keyword evidence="2" id="KW-0378">Hydrolase</keyword>
<dbReference type="CDD" id="cd01300">
    <property type="entry name" value="YtcJ_like"/>
    <property type="match status" value="1"/>
</dbReference>
<dbReference type="InterPro" id="IPR011059">
    <property type="entry name" value="Metal-dep_hydrolase_composite"/>
</dbReference>
<organism evidence="2 3">
    <name type="scientific">Maribacter algarum</name>
    <name type="common">ex Zhang et al. 2020</name>
    <dbReference type="NCBI Taxonomy" id="2578118"/>
    <lineage>
        <taxon>Bacteria</taxon>
        <taxon>Pseudomonadati</taxon>
        <taxon>Bacteroidota</taxon>
        <taxon>Flavobacteriia</taxon>
        <taxon>Flavobacteriales</taxon>
        <taxon>Flavobacteriaceae</taxon>
        <taxon>Maribacter</taxon>
    </lineage>
</organism>
<dbReference type="Pfam" id="PF07969">
    <property type="entry name" value="Amidohydro_3"/>
    <property type="match status" value="1"/>
</dbReference>